<dbReference type="Pfam" id="PF01872">
    <property type="entry name" value="RibD_C"/>
    <property type="match status" value="1"/>
</dbReference>
<proteinExistence type="predicted"/>
<organism evidence="2 3">
    <name type="scientific">Nonomuraea roseoviolacea subsp. carminata</name>
    <dbReference type="NCBI Taxonomy" id="160689"/>
    <lineage>
        <taxon>Bacteria</taxon>
        <taxon>Bacillati</taxon>
        <taxon>Actinomycetota</taxon>
        <taxon>Actinomycetes</taxon>
        <taxon>Streptosporangiales</taxon>
        <taxon>Streptosporangiaceae</taxon>
        <taxon>Nonomuraea</taxon>
    </lineage>
</organism>
<evidence type="ECO:0000259" key="1">
    <source>
        <dbReference type="Pfam" id="PF01872"/>
    </source>
</evidence>
<dbReference type="InterPro" id="IPR050765">
    <property type="entry name" value="Riboflavin_Biosynth_HTPR"/>
</dbReference>
<keyword evidence="3" id="KW-1185">Reference proteome</keyword>
<gene>
    <name evidence="2" type="ORF">HD595_009066</name>
</gene>
<comment type="caution">
    <text evidence="2">The sequence shown here is derived from an EMBL/GenBank/DDBJ whole genome shotgun (WGS) entry which is preliminary data.</text>
</comment>
<sequence length="266" mass="29560">MGTVIYWMNTSIDGYIEDADGGMDFMDPADDFHQAANDHVRRTAAFLFGRRLYEAMEQPWTQDLGKEGAPAVEREFAELYKQTPRYVFTDTLRTVPEGVTIVRRADAVSTVTRLKREIDGTLQLGGPELAASLLDLIDEFWVYAFPVIVGGGKPYLPVRKALRLRLAEHRSFASGTMFRRYVRSPRVAAVGAHRHPEAPAAVLAPAVRRGSIDANGRKGYIPVDFTVVQGKSGEMPVRTRHCIRDVEPGSQVAWASVTSFVGTRHP</sequence>
<evidence type="ECO:0000313" key="2">
    <source>
        <dbReference type="EMBL" id="MCP2352944.1"/>
    </source>
</evidence>
<dbReference type="PANTHER" id="PTHR38011:SF11">
    <property type="entry name" value="2,5-DIAMINO-6-RIBOSYLAMINO-4(3H)-PYRIMIDINONE 5'-PHOSPHATE REDUCTASE"/>
    <property type="match status" value="1"/>
</dbReference>
<dbReference type="Gene3D" id="3.40.430.10">
    <property type="entry name" value="Dihydrofolate Reductase, subunit A"/>
    <property type="match status" value="1"/>
</dbReference>
<dbReference type="SUPFAM" id="SSF53597">
    <property type="entry name" value="Dihydrofolate reductase-like"/>
    <property type="match status" value="1"/>
</dbReference>
<protein>
    <submittedName>
        <fullName evidence="2">Dihydrofolate reductase</fullName>
    </submittedName>
</protein>
<dbReference type="InterPro" id="IPR024072">
    <property type="entry name" value="DHFR-like_dom_sf"/>
</dbReference>
<dbReference type="EMBL" id="JAMZEC010000001">
    <property type="protein sequence ID" value="MCP2352944.1"/>
    <property type="molecule type" value="Genomic_DNA"/>
</dbReference>
<accession>A0ABT1KH20</accession>
<dbReference type="InterPro" id="IPR002734">
    <property type="entry name" value="RibDG_C"/>
</dbReference>
<evidence type="ECO:0000313" key="3">
    <source>
        <dbReference type="Proteomes" id="UP001320766"/>
    </source>
</evidence>
<reference evidence="2 3" key="1">
    <citation type="submission" date="2022-06" db="EMBL/GenBank/DDBJ databases">
        <title>Sequencing the genomes of 1000 actinobacteria strains.</title>
        <authorList>
            <person name="Klenk H.-P."/>
        </authorList>
    </citation>
    <scope>NUCLEOTIDE SEQUENCE [LARGE SCALE GENOMIC DNA]</scope>
    <source>
        <strain evidence="2 3">DSM 44170</strain>
    </source>
</reference>
<dbReference type="PANTHER" id="PTHR38011">
    <property type="entry name" value="DIHYDROFOLATE REDUCTASE FAMILY PROTEIN (AFU_ORTHOLOGUE AFUA_8G06820)"/>
    <property type="match status" value="1"/>
</dbReference>
<dbReference type="Proteomes" id="UP001320766">
    <property type="component" value="Unassembled WGS sequence"/>
</dbReference>
<feature type="domain" description="Bacterial bifunctional deaminase-reductase C-terminal" evidence="1">
    <location>
        <begin position="3"/>
        <end position="177"/>
    </location>
</feature>
<dbReference type="RefSeq" id="WP_425566714.1">
    <property type="nucleotide sequence ID" value="NZ_BAAAVE010000058.1"/>
</dbReference>
<name>A0ABT1KH20_9ACTN</name>